<keyword evidence="3" id="KW-1185">Reference proteome</keyword>
<proteinExistence type="predicted"/>
<dbReference type="EMBL" id="JBGBPQ010000004">
    <property type="protein sequence ID" value="KAL1525777.1"/>
    <property type="molecule type" value="Genomic_DNA"/>
</dbReference>
<evidence type="ECO:0000313" key="2">
    <source>
        <dbReference type="EMBL" id="KAL1525777.1"/>
    </source>
</evidence>
<sequence length="115" mass="12592">MIRASLAPSALPQQTTASGAPVDSVEASFMKRTAENRPTRRTPGAHTDVRAQLYGTRGHEHLPSRFASLAIPECSSHNTTTAGVRDPPNEHLATRRRAYFQKTYESAQPKGCFTI</sequence>
<gene>
    <name evidence="2" type="ORF">AB1Y20_020620</name>
</gene>
<name>A0AB34JXY9_PRYPA</name>
<dbReference type="Proteomes" id="UP001515480">
    <property type="component" value="Unassembled WGS sequence"/>
</dbReference>
<comment type="caution">
    <text evidence="2">The sequence shown here is derived from an EMBL/GenBank/DDBJ whole genome shotgun (WGS) entry which is preliminary data.</text>
</comment>
<dbReference type="AlphaFoldDB" id="A0AB34JXY9"/>
<feature type="region of interest" description="Disordered" evidence="1">
    <location>
        <begin position="1"/>
        <end position="47"/>
    </location>
</feature>
<organism evidence="2 3">
    <name type="scientific">Prymnesium parvum</name>
    <name type="common">Toxic golden alga</name>
    <dbReference type="NCBI Taxonomy" id="97485"/>
    <lineage>
        <taxon>Eukaryota</taxon>
        <taxon>Haptista</taxon>
        <taxon>Haptophyta</taxon>
        <taxon>Prymnesiophyceae</taxon>
        <taxon>Prymnesiales</taxon>
        <taxon>Prymnesiaceae</taxon>
        <taxon>Prymnesium</taxon>
    </lineage>
</organism>
<reference evidence="2 3" key="1">
    <citation type="journal article" date="2024" name="Science">
        <title>Giant polyketide synthase enzymes in the biosynthesis of giant marine polyether toxins.</title>
        <authorList>
            <person name="Fallon T.R."/>
            <person name="Shende V.V."/>
            <person name="Wierzbicki I.H."/>
            <person name="Pendleton A.L."/>
            <person name="Watervoot N.F."/>
            <person name="Auber R.P."/>
            <person name="Gonzalez D.J."/>
            <person name="Wisecaver J.H."/>
            <person name="Moore B.S."/>
        </authorList>
    </citation>
    <scope>NUCLEOTIDE SEQUENCE [LARGE SCALE GENOMIC DNA]</scope>
    <source>
        <strain evidence="2 3">12B1</strain>
    </source>
</reference>
<evidence type="ECO:0000313" key="3">
    <source>
        <dbReference type="Proteomes" id="UP001515480"/>
    </source>
</evidence>
<evidence type="ECO:0000256" key="1">
    <source>
        <dbReference type="SAM" id="MobiDB-lite"/>
    </source>
</evidence>
<protein>
    <submittedName>
        <fullName evidence="2">Uncharacterized protein</fullName>
    </submittedName>
</protein>
<accession>A0AB34JXY9</accession>